<dbReference type="EMBL" id="JAOB01000013">
    <property type="protein sequence ID" value="EUA68553.1"/>
    <property type="molecule type" value="Genomic_DNA"/>
</dbReference>
<name>X8DLF3_MYCXE</name>
<sequence>MHDLLAESRFVIDAVPAGIWWFAAPTAGDGIDYCTAFTSSTPEGAAKYRWSSWRRRFTVGVMPTSPLPPEVGRQRYDRRHLWDRDH</sequence>
<gene>
    <name evidence="1" type="ORF">I553_1741</name>
</gene>
<dbReference type="AlphaFoldDB" id="X8DLF3"/>
<accession>X8DLF3</accession>
<reference evidence="1" key="1">
    <citation type="submission" date="2014-01" db="EMBL/GenBank/DDBJ databases">
        <authorList>
            <person name="Brown-Elliot B."/>
            <person name="Wallace R."/>
            <person name="Lenaerts A."/>
            <person name="Ordway D."/>
            <person name="DeGroote M.A."/>
            <person name="Parker T."/>
            <person name="Sizemore C."/>
            <person name="Tallon L.J."/>
            <person name="Sadzewicz L.K."/>
            <person name="Sengamalay N."/>
            <person name="Fraser C.M."/>
            <person name="Hine E."/>
            <person name="Shefchek K.A."/>
            <person name="Das S.P."/>
            <person name="Tettelin H."/>
        </authorList>
    </citation>
    <scope>NUCLEOTIDE SEQUENCE [LARGE SCALE GENOMIC DNA]</scope>
    <source>
        <strain evidence="1">4042</strain>
    </source>
</reference>
<evidence type="ECO:0000313" key="1">
    <source>
        <dbReference type="EMBL" id="EUA68553.1"/>
    </source>
</evidence>
<protein>
    <submittedName>
        <fullName evidence="1">Uncharacterized protein</fullName>
    </submittedName>
</protein>
<proteinExistence type="predicted"/>
<organism evidence="1">
    <name type="scientific">Mycobacterium xenopi 4042</name>
    <dbReference type="NCBI Taxonomy" id="1299334"/>
    <lineage>
        <taxon>Bacteria</taxon>
        <taxon>Bacillati</taxon>
        <taxon>Actinomycetota</taxon>
        <taxon>Actinomycetes</taxon>
        <taxon>Mycobacteriales</taxon>
        <taxon>Mycobacteriaceae</taxon>
        <taxon>Mycobacterium</taxon>
    </lineage>
</organism>
<comment type="caution">
    <text evidence="1">The sequence shown here is derived from an EMBL/GenBank/DDBJ whole genome shotgun (WGS) entry which is preliminary data.</text>
</comment>